<dbReference type="RefSeq" id="WP_218233962.1">
    <property type="nucleotide sequence ID" value="NZ_BAABBB010000007.1"/>
</dbReference>
<organism evidence="3 4">
    <name type="scientific">Nocardioides daeguensis</name>
    <dbReference type="NCBI Taxonomy" id="908359"/>
    <lineage>
        <taxon>Bacteria</taxon>
        <taxon>Bacillati</taxon>
        <taxon>Actinomycetota</taxon>
        <taxon>Actinomycetes</taxon>
        <taxon>Propionibacteriales</taxon>
        <taxon>Nocardioidaceae</taxon>
        <taxon>Nocardioides</taxon>
    </lineage>
</organism>
<dbReference type="Proteomes" id="UP001500301">
    <property type="component" value="Unassembled WGS sequence"/>
</dbReference>
<dbReference type="Pfam" id="PF01613">
    <property type="entry name" value="Flavin_Reduct"/>
    <property type="match status" value="1"/>
</dbReference>
<protein>
    <submittedName>
        <fullName evidence="3">Flavin reductase family protein</fullName>
    </submittedName>
</protein>
<dbReference type="EMBL" id="BAABBB010000007">
    <property type="protein sequence ID" value="GAA3525924.1"/>
    <property type="molecule type" value="Genomic_DNA"/>
</dbReference>
<dbReference type="PANTHER" id="PTHR30466:SF11">
    <property type="entry name" value="FLAVIN-DEPENDENT MONOOXYGENASE, REDUCTASE SUBUNIT HSAB"/>
    <property type="match status" value="1"/>
</dbReference>
<name>A0ABP6V2T3_9ACTN</name>
<accession>A0ABP6V2T3</accession>
<reference evidence="4" key="1">
    <citation type="journal article" date="2019" name="Int. J. Syst. Evol. Microbiol.">
        <title>The Global Catalogue of Microorganisms (GCM) 10K type strain sequencing project: providing services to taxonomists for standard genome sequencing and annotation.</title>
        <authorList>
            <consortium name="The Broad Institute Genomics Platform"/>
            <consortium name="The Broad Institute Genome Sequencing Center for Infectious Disease"/>
            <person name="Wu L."/>
            <person name="Ma J."/>
        </authorList>
    </citation>
    <scope>NUCLEOTIDE SEQUENCE [LARGE SCALE GENOMIC DNA]</scope>
    <source>
        <strain evidence="4">JCM 17460</strain>
    </source>
</reference>
<dbReference type="SMART" id="SM00903">
    <property type="entry name" value="Flavin_Reduct"/>
    <property type="match status" value="1"/>
</dbReference>
<evidence type="ECO:0000256" key="1">
    <source>
        <dbReference type="ARBA" id="ARBA00023002"/>
    </source>
</evidence>
<comment type="caution">
    <text evidence="3">The sequence shown here is derived from an EMBL/GenBank/DDBJ whole genome shotgun (WGS) entry which is preliminary data.</text>
</comment>
<keyword evidence="1" id="KW-0560">Oxidoreductase</keyword>
<proteinExistence type="predicted"/>
<feature type="domain" description="Flavin reductase like" evidence="2">
    <location>
        <begin position="15"/>
        <end position="164"/>
    </location>
</feature>
<gene>
    <name evidence="3" type="ORF">GCM10022263_13350</name>
</gene>
<dbReference type="PANTHER" id="PTHR30466">
    <property type="entry name" value="FLAVIN REDUCTASE"/>
    <property type="match status" value="1"/>
</dbReference>
<evidence type="ECO:0000259" key="2">
    <source>
        <dbReference type="SMART" id="SM00903"/>
    </source>
</evidence>
<dbReference type="InterPro" id="IPR050268">
    <property type="entry name" value="NADH-dep_flavin_reductase"/>
</dbReference>
<evidence type="ECO:0000313" key="3">
    <source>
        <dbReference type="EMBL" id="GAA3525924.1"/>
    </source>
</evidence>
<keyword evidence="4" id="KW-1185">Reference proteome</keyword>
<sequence>MTGTALGQARLREAFARFPSGVAVLAAVVEGAPHVLVVSSFTVGVSLEPPLVAFAVQNGSGTWPLLKRAGSLGVSVLGAEHGDLCRQLASREKEARLVNDPLQRMDSGALIVPDTPLRLWCRIHDEFPAGDHTMVLLKVLDVDGDTADDLPGEPLVFHGSTFRRLKESG</sequence>
<evidence type="ECO:0000313" key="4">
    <source>
        <dbReference type="Proteomes" id="UP001500301"/>
    </source>
</evidence>
<dbReference type="InterPro" id="IPR002563">
    <property type="entry name" value="Flavin_Rdtase-like_dom"/>
</dbReference>